<dbReference type="Gene3D" id="1.20.1050.130">
    <property type="match status" value="1"/>
</dbReference>
<dbReference type="Proteomes" id="UP000007110">
    <property type="component" value="Unassembled WGS sequence"/>
</dbReference>
<dbReference type="InterPro" id="IPR036249">
    <property type="entry name" value="Thioredoxin-like_sf"/>
</dbReference>
<proteinExistence type="predicted"/>
<reference evidence="5" key="1">
    <citation type="submission" date="2015-02" db="EMBL/GenBank/DDBJ databases">
        <title>Genome sequencing for Strongylocentrotus purpuratus.</title>
        <authorList>
            <person name="Murali S."/>
            <person name="Liu Y."/>
            <person name="Vee V."/>
            <person name="English A."/>
            <person name="Wang M."/>
            <person name="Skinner E."/>
            <person name="Han Y."/>
            <person name="Muzny D.M."/>
            <person name="Worley K.C."/>
            <person name="Gibbs R.A."/>
        </authorList>
    </citation>
    <scope>NUCLEOTIDE SEQUENCE</scope>
</reference>
<dbReference type="KEGG" id="spu:580662"/>
<dbReference type="EnsemblMetazoa" id="XM_780707">
    <property type="protein sequence ID" value="XP_785800"/>
    <property type="gene ID" value="LOC580662"/>
</dbReference>
<evidence type="ECO:0000256" key="1">
    <source>
        <dbReference type="SAM" id="Phobius"/>
    </source>
</evidence>
<name>A0A7M7TGH1_STRPU</name>
<dbReference type="SUPFAM" id="SSF47616">
    <property type="entry name" value="GST C-terminal domain-like"/>
    <property type="match status" value="1"/>
</dbReference>
<sequence length="278" mass="31289">MDWLQFGAVIIAALGTIYLTGKSGIFMRKFQEIATGKAGCVPAEDLGFVTIHYFAGRGRAEAIRLLLEQANVPYNQTDFSRETWPEAKKAGVEKGLYTYGQVPAIVTSSGVSMVQQQAILHYLGRATGMDCDCEDMHRCEVLALGVEDARSKLSKLVYDPSFSVAMRDEYLKEIAPLWLGYFEKIAPSISSQQRGYFVSHRLTWVDFLIFDLLDTNIEFDKLDMGRPPVAILAQFPKLNSYYNRMKALPSIANYQSSPQRPPFKIPYMPKPESNAKQM</sequence>
<dbReference type="GO" id="GO:0004364">
    <property type="term" value="F:glutathione transferase activity"/>
    <property type="evidence" value="ECO:0000318"/>
    <property type="project" value="GO_Central"/>
</dbReference>
<dbReference type="PROSITE" id="PS50404">
    <property type="entry name" value="GST_NTER"/>
    <property type="match status" value="1"/>
</dbReference>
<keyword evidence="1" id="KW-0472">Membrane</keyword>
<dbReference type="SFLD" id="SFLDS00019">
    <property type="entry name" value="Glutathione_Transferase_(cytos"/>
    <property type="match status" value="1"/>
</dbReference>
<feature type="domain" description="GST C-terminal" evidence="3">
    <location>
        <begin position="132"/>
        <end position="265"/>
    </location>
</feature>
<evidence type="ECO:0000313" key="5">
    <source>
        <dbReference type="Proteomes" id="UP000007110"/>
    </source>
</evidence>
<feature type="domain" description="GST N-terminal" evidence="2">
    <location>
        <begin position="47"/>
        <end position="131"/>
    </location>
</feature>
<dbReference type="PANTHER" id="PTHR11571">
    <property type="entry name" value="GLUTATHIONE S-TRANSFERASE"/>
    <property type="match status" value="1"/>
</dbReference>
<feature type="transmembrane region" description="Helical" evidence="1">
    <location>
        <begin position="6"/>
        <end position="27"/>
    </location>
</feature>
<dbReference type="GO" id="GO:0006749">
    <property type="term" value="P:glutathione metabolic process"/>
    <property type="evidence" value="ECO:0000318"/>
    <property type="project" value="GO_Central"/>
</dbReference>
<dbReference type="CDD" id="cd03192">
    <property type="entry name" value="GST_C_Sigma_like"/>
    <property type="match status" value="1"/>
</dbReference>
<dbReference type="InterPro" id="IPR036282">
    <property type="entry name" value="Glutathione-S-Trfase_C_sf"/>
</dbReference>
<dbReference type="SUPFAM" id="SSF52833">
    <property type="entry name" value="Thioredoxin-like"/>
    <property type="match status" value="1"/>
</dbReference>
<protein>
    <recommendedName>
        <fullName evidence="6">Glutathione transferase</fullName>
    </recommendedName>
</protein>
<dbReference type="PROSITE" id="PS50405">
    <property type="entry name" value="GST_CTER"/>
    <property type="match status" value="1"/>
</dbReference>
<dbReference type="InterPro" id="IPR040079">
    <property type="entry name" value="Glutathione_S-Trfase"/>
</dbReference>
<dbReference type="GeneID" id="580662"/>
<keyword evidence="1" id="KW-0812">Transmembrane</keyword>
<evidence type="ECO:0000313" key="4">
    <source>
        <dbReference type="EnsemblMetazoa" id="XP_785800"/>
    </source>
</evidence>
<evidence type="ECO:0000259" key="2">
    <source>
        <dbReference type="PROSITE" id="PS50404"/>
    </source>
</evidence>
<evidence type="ECO:0008006" key="6">
    <source>
        <dbReference type="Google" id="ProtNLM"/>
    </source>
</evidence>
<dbReference type="CDD" id="cd03039">
    <property type="entry name" value="GST_N_Sigma_like"/>
    <property type="match status" value="1"/>
</dbReference>
<dbReference type="OMA" id="EVVPNYY"/>
<keyword evidence="5" id="KW-1185">Reference proteome</keyword>
<dbReference type="Pfam" id="PF14497">
    <property type="entry name" value="GST_C_3"/>
    <property type="match status" value="1"/>
</dbReference>
<dbReference type="InterPro" id="IPR010987">
    <property type="entry name" value="Glutathione-S-Trfase_C-like"/>
</dbReference>
<accession>A0A7M7TGH1</accession>
<dbReference type="GO" id="GO:0005829">
    <property type="term" value="C:cytosol"/>
    <property type="evidence" value="ECO:0000318"/>
    <property type="project" value="GO_Central"/>
</dbReference>
<keyword evidence="1" id="KW-1133">Transmembrane helix</keyword>
<organism evidence="4 5">
    <name type="scientific">Strongylocentrotus purpuratus</name>
    <name type="common">Purple sea urchin</name>
    <dbReference type="NCBI Taxonomy" id="7668"/>
    <lineage>
        <taxon>Eukaryota</taxon>
        <taxon>Metazoa</taxon>
        <taxon>Echinodermata</taxon>
        <taxon>Eleutherozoa</taxon>
        <taxon>Echinozoa</taxon>
        <taxon>Echinoidea</taxon>
        <taxon>Euechinoidea</taxon>
        <taxon>Echinacea</taxon>
        <taxon>Camarodonta</taxon>
        <taxon>Echinidea</taxon>
        <taxon>Strongylocentrotidae</taxon>
        <taxon>Strongylocentrotus</taxon>
    </lineage>
</organism>
<dbReference type="InterPro" id="IPR050213">
    <property type="entry name" value="GST_superfamily"/>
</dbReference>
<dbReference type="AlphaFoldDB" id="A0A7M7TGH1"/>
<dbReference type="InterPro" id="IPR004046">
    <property type="entry name" value="GST_C"/>
</dbReference>
<reference evidence="4" key="2">
    <citation type="submission" date="2021-01" db="UniProtKB">
        <authorList>
            <consortium name="EnsemblMetazoa"/>
        </authorList>
    </citation>
    <scope>IDENTIFICATION</scope>
</reference>
<dbReference type="InParanoid" id="A0A7M7TGH1"/>
<dbReference type="RefSeq" id="XP_785800.2">
    <property type="nucleotide sequence ID" value="XM_780707.4"/>
</dbReference>
<dbReference type="OrthoDB" id="4951845at2759"/>
<evidence type="ECO:0000259" key="3">
    <source>
        <dbReference type="PROSITE" id="PS50405"/>
    </source>
</evidence>
<dbReference type="InterPro" id="IPR004045">
    <property type="entry name" value="Glutathione_S-Trfase_N"/>
</dbReference>
<dbReference type="Pfam" id="PF02798">
    <property type="entry name" value="GST_N"/>
    <property type="match status" value="1"/>
</dbReference>
<dbReference type="PANTHER" id="PTHR11571:SF141">
    <property type="entry name" value="GLUTATHIONE S-TRANSFERASE"/>
    <property type="match status" value="1"/>
</dbReference>